<dbReference type="Proteomes" id="UP000663823">
    <property type="component" value="Unassembled WGS sequence"/>
</dbReference>
<dbReference type="OrthoDB" id="10037304at2759"/>
<name>A0A815NUH8_9BILA</name>
<evidence type="ECO:0000313" key="3">
    <source>
        <dbReference type="EMBL" id="CAF4115060.1"/>
    </source>
</evidence>
<evidence type="ECO:0000313" key="4">
    <source>
        <dbReference type="Proteomes" id="UP000663882"/>
    </source>
</evidence>
<organism evidence="1 4">
    <name type="scientific">Rotaria sordida</name>
    <dbReference type="NCBI Taxonomy" id="392033"/>
    <lineage>
        <taxon>Eukaryota</taxon>
        <taxon>Metazoa</taxon>
        <taxon>Spiralia</taxon>
        <taxon>Gnathifera</taxon>
        <taxon>Rotifera</taxon>
        <taxon>Eurotatoria</taxon>
        <taxon>Bdelloidea</taxon>
        <taxon>Philodinida</taxon>
        <taxon>Philodinidae</taxon>
        <taxon>Rotaria</taxon>
    </lineage>
</organism>
<dbReference type="EMBL" id="CAJOBD010008534">
    <property type="protein sequence ID" value="CAF4115060.1"/>
    <property type="molecule type" value="Genomic_DNA"/>
</dbReference>
<dbReference type="Proteomes" id="UP000663836">
    <property type="component" value="Unassembled WGS sequence"/>
</dbReference>
<dbReference type="EMBL" id="CAJOAX010009418">
    <property type="protein sequence ID" value="CAF4055804.1"/>
    <property type="molecule type" value="Genomic_DNA"/>
</dbReference>
<evidence type="ECO:0000313" key="2">
    <source>
        <dbReference type="EMBL" id="CAF4055804.1"/>
    </source>
</evidence>
<protein>
    <submittedName>
        <fullName evidence="1">Uncharacterized protein</fullName>
    </submittedName>
</protein>
<sequence>MALSSAVNHRFCQRYQSSAFISAGDASLITTHQNFQGNKEETLDKLALIGYINENDSYANSLYNIFRSGINTSSKISA</sequence>
<dbReference type="AlphaFoldDB" id="A0A815NUH8"/>
<proteinExistence type="predicted"/>
<comment type="caution">
    <text evidence="1">The sequence shown here is derived from an EMBL/GenBank/DDBJ whole genome shotgun (WGS) entry which is preliminary data.</text>
</comment>
<evidence type="ECO:0000313" key="1">
    <source>
        <dbReference type="EMBL" id="CAF1438565.1"/>
    </source>
</evidence>
<reference evidence="1" key="1">
    <citation type="submission" date="2021-02" db="EMBL/GenBank/DDBJ databases">
        <authorList>
            <person name="Nowell W R."/>
        </authorList>
    </citation>
    <scope>NUCLEOTIDE SEQUENCE</scope>
</reference>
<accession>A0A815NUH8</accession>
<gene>
    <name evidence="3" type="ORF">JBS370_LOCUS32376</name>
    <name evidence="2" type="ORF">OTI717_LOCUS31887</name>
    <name evidence="1" type="ORF">RFH988_LOCUS36252</name>
</gene>
<dbReference type="Proteomes" id="UP000663882">
    <property type="component" value="Unassembled WGS sequence"/>
</dbReference>
<dbReference type="EMBL" id="CAJNOO010006094">
    <property type="protein sequence ID" value="CAF1438565.1"/>
    <property type="molecule type" value="Genomic_DNA"/>
</dbReference>